<accession>A0A022QPY3</accession>
<dbReference type="STRING" id="4155.A0A022QPY3"/>
<reference evidence="1 2" key="1">
    <citation type="journal article" date="2013" name="Proc. Natl. Acad. Sci. U.S.A.">
        <title>Fine-scale variation in meiotic recombination in Mimulus inferred from population shotgun sequencing.</title>
        <authorList>
            <person name="Hellsten U."/>
            <person name="Wright K.M."/>
            <person name="Jenkins J."/>
            <person name="Shu S."/>
            <person name="Yuan Y."/>
            <person name="Wessler S.R."/>
            <person name="Schmutz J."/>
            <person name="Willis J.H."/>
            <person name="Rokhsar D.S."/>
        </authorList>
    </citation>
    <scope>NUCLEOTIDE SEQUENCE [LARGE SCALE GENOMIC DNA]</scope>
    <source>
        <strain evidence="2">cv. DUN x IM62</strain>
    </source>
</reference>
<evidence type="ECO:0000313" key="1">
    <source>
        <dbReference type="EMBL" id="EYU30762.1"/>
    </source>
</evidence>
<protein>
    <submittedName>
        <fullName evidence="1">Uncharacterized protein</fullName>
    </submittedName>
</protein>
<sequence length="157" mass="18650">MSAEETVLINLLDSYWFEYGFFTEKPPLKKKKKKSSFPRSKNRIFQKNIPRIILLSPKSVLTGRSLSELEFEELKGFMDLGFVFRPELEEVKMDKYYNYSRLVSIVPGLQIFRHSRRRDHKNELLDYWKIPAFVNEIDLKNHLRFWAHSVVSTATSS</sequence>
<dbReference type="AlphaFoldDB" id="A0A022QPY3"/>
<dbReference type="PANTHER" id="PTHR33785">
    <property type="entry name" value="OS06G0550800 PROTEIN"/>
    <property type="match status" value="1"/>
</dbReference>
<gene>
    <name evidence="1" type="ORF">MIMGU_mgv1a022590mg</name>
</gene>
<name>A0A022QPY3_ERYGU</name>
<evidence type="ECO:0000313" key="2">
    <source>
        <dbReference type="Proteomes" id="UP000030748"/>
    </source>
</evidence>
<proteinExistence type="predicted"/>
<dbReference type="EMBL" id="KI631018">
    <property type="protein sequence ID" value="EYU30762.1"/>
    <property type="molecule type" value="Genomic_DNA"/>
</dbReference>
<keyword evidence="2" id="KW-1185">Reference proteome</keyword>
<organism evidence="1 2">
    <name type="scientific">Erythranthe guttata</name>
    <name type="common">Yellow monkey flower</name>
    <name type="synonym">Mimulus guttatus</name>
    <dbReference type="NCBI Taxonomy" id="4155"/>
    <lineage>
        <taxon>Eukaryota</taxon>
        <taxon>Viridiplantae</taxon>
        <taxon>Streptophyta</taxon>
        <taxon>Embryophyta</taxon>
        <taxon>Tracheophyta</taxon>
        <taxon>Spermatophyta</taxon>
        <taxon>Magnoliopsida</taxon>
        <taxon>eudicotyledons</taxon>
        <taxon>Gunneridae</taxon>
        <taxon>Pentapetalae</taxon>
        <taxon>asterids</taxon>
        <taxon>lamiids</taxon>
        <taxon>Lamiales</taxon>
        <taxon>Phrymaceae</taxon>
        <taxon>Erythranthe</taxon>
    </lineage>
</organism>
<dbReference type="PANTHER" id="PTHR33785:SF12">
    <property type="entry name" value="DUF1685 FAMILY PROTEIN"/>
    <property type="match status" value="1"/>
</dbReference>
<dbReference type="Proteomes" id="UP000030748">
    <property type="component" value="Unassembled WGS sequence"/>
</dbReference>